<dbReference type="AlphaFoldDB" id="A0A543PMT1"/>
<keyword evidence="6" id="KW-0814">Transposable element</keyword>
<evidence type="ECO:0000256" key="2">
    <source>
        <dbReference type="ARBA" id="ARBA00010961"/>
    </source>
</evidence>
<evidence type="ECO:0000256" key="7">
    <source>
        <dbReference type="SAM" id="MobiDB-lite"/>
    </source>
</evidence>
<reference evidence="8 9" key="1">
    <citation type="submission" date="2019-06" db="EMBL/GenBank/DDBJ databases">
        <title>Sequencing the genomes of 1000 actinobacteria strains.</title>
        <authorList>
            <person name="Klenk H.-P."/>
        </authorList>
    </citation>
    <scope>NUCLEOTIDE SEQUENCE [LARGE SCALE GENOMIC DNA]</scope>
    <source>
        <strain evidence="8 9">DSM 21776</strain>
    </source>
</reference>
<dbReference type="NCBIfam" id="NF033543">
    <property type="entry name" value="transpos_IS256"/>
    <property type="match status" value="1"/>
</dbReference>
<evidence type="ECO:0000256" key="1">
    <source>
        <dbReference type="ARBA" id="ARBA00002190"/>
    </source>
</evidence>
<name>A0A543PMT1_9MICO</name>
<comment type="function">
    <text evidence="1 6">Required for the transposition of the insertion element.</text>
</comment>
<evidence type="ECO:0000256" key="4">
    <source>
        <dbReference type="ARBA" id="ARBA00023125"/>
    </source>
</evidence>
<protein>
    <recommendedName>
        <fullName evidence="6">Mutator family transposase</fullName>
    </recommendedName>
</protein>
<dbReference type="PANTHER" id="PTHR33217:SF8">
    <property type="entry name" value="MUTATOR FAMILY TRANSPOSASE"/>
    <property type="match status" value="1"/>
</dbReference>
<feature type="region of interest" description="Disordered" evidence="7">
    <location>
        <begin position="1"/>
        <end position="21"/>
    </location>
</feature>
<dbReference type="Pfam" id="PF00872">
    <property type="entry name" value="Transposase_mut"/>
    <property type="match status" value="1"/>
</dbReference>
<dbReference type="GO" id="GO:0003677">
    <property type="term" value="F:DNA binding"/>
    <property type="evidence" value="ECO:0007669"/>
    <property type="project" value="UniProtKB-UniRule"/>
</dbReference>
<gene>
    <name evidence="8" type="ORF">FHX52_4628</name>
</gene>
<evidence type="ECO:0000313" key="8">
    <source>
        <dbReference type="EMBL" id="TQN45388.1"/>
    </source>
</evidence>
<keyword evidence="4 6" id="KW-0238">DNA-binding</keyword>
<dbReference type="GO" id="GO:0004803">
    <property type="term" value="F:transposase activity"/>
    <property type="evidence" value="ECO:0007669"/>
    <property type="project" value="UniProtKB-UniRule"/>
</dbReference>
<evidence type="ECO:0000313" key="9">
    <source>
        <dbReference type="Proteomes" id="UP000320085"/>
    </source>
</evidence>
<dbReference type="InterPro" id="IPR001207">
    <property type="entry name" value="Transposase_mutator"/>
</dbReference>
<dbReference type="Proteomes" id="UP000320085">
    <property type="component" value="Unassembled WGS sequence"/>
</dbReference>
<evidence type="ECO:0000256" key="6">
    <source>
        <dbReference type="RuleBase" id="RU365089"/>
    </source>
</evidence>
<evidence type="ECO:0000256" key="5">
    <source>
        <dbReference type="ARBA" id="ARBA00023172"/>
    </source>
</evidence>
<keyword evidence="5 6" id="KW-0233">DNA recombination</keyword>
<dbReference type="PROSITE" id="PS01007">
    <property type="entry name" value="TRANSPOSASE_MUTATOR"/>
    <property type="match status" value="1"/>
</dbReference>
<keyword evidence="3 6" id="KW-0815">Transposition</keyword>
<evidence type="ECO:0000256" key="3">
    <source>
        <dbReference type="ARBA" id="ARBA00022578"/>
    </source>
</evidence>
<sequence length="435" mass="48352">MMTETLVGVSPPRKAGRQTLTPEEVERAAVRELVKAARARGEELTGPDGLLKAITKQVLEAALEEEMTEHVGYDKHAAEGRNGANSRNGTRAKTVLTDNAGPVDIEVPRDRDGSFEPVIVKKRQRRLSDVDAVVLSLYARGLTTGEISAHFAEIYGASVSKDTVSRITDRVIEDMQTWSARPLQRVYAAVFIDAIMVKVRDGQVGNQPFYAAIGVDLQGHRDVLGLWPGNGGGESAKFWMNVLTELRNRGVADVFFIVCDGLKGLPDSVNAVFPHAIVQTCIVHLIRGTFRYASKKYWDAIARDLRPIYQAPSAEAAWAAFEEFEEKWGKAYPAIPKLWRNSWEQFIPFLAYDLEIRKVLCSTNAIESLNARYRRAVNAKGHFPTEQAALKTLYLVTRSLDPKGLGQARWVTRWKPALNAFAVTFADRMPAAENL</sequence>
<comment type="similarity">
    <text evidence="2 6">Belongs to the transposase mutator family.</text>
</comment>
<organism evidence="8 9">
    <name type="scientific">Humibacillus xanthopallidus</name>
    <dbReference type="NCBI Taxonomy" id="412689"/>
    <lineage>
        <taxon>Bacteria</taxon>
        <taxon>Bacillati</taxon>
        <taxon>Actinomycetota</taxon>
        <taxon>Actinomycetes</taxon>
        <taxon>Micrococcales</taxon>
        <taxon>Intrasporangiaceae</taxon>
        <taxon>Humibacillus</taxon>
    </lineage>
</organism>
<comment type="caution">
    <text evidence="8">The sequence shown here is derived from an EMBL/GenBank/DDBJ whole genome shotgun (WGS) entry which is preliminary data.</text>
</comment>
<dbReference type="PANTHER" id="PTHR33217">
    <property type="entry name" value="TRANSPOSASE FOR INSERTION SEQUENCE ELEMENT IS1081"/>
    <property type="match status" value="1"/>
</dbReference>
<proteinExistence type="inferred from homology"/>
<dbReference type="GO" id="GO:0006313">
    <property type="term" value="P:DNA transposition"/>
    <property type="evidence" value="ECO:0007669"/>
    <property type="project" value="UniProtKB-UniRule"/>
</dbReference>
<dbReference type="EMBL" id="VFQF01000003">
    <property type="protein sequence ID" value="TQN45388.1"/>
    <property type="molecule type" value="Genomic_DNA"/>
</dbReference>
<accession>A0A543PMT1</accession>